<name>Q2W9X4_PARM1</name>
<dbReference type="PANTHER" id="PTHR13696:SF96">
    <property type="entry name" value="COBQ_COBB_MIND_PARA NUCLEOTIDE BINDING DOMAIN-CONTAINING PROTEIN"/>
    <property type="match status" value="1"/>
</dbReference>
<dbReference type="CDD" id="cd02042">
    <property type="entry name" value="ParAB_family"/>
    <property type="match status" value="1"/>
</dbReference>
<evidence type="ECO:0000259" key="1">
    <source>
        <dbReference type="Pfam" id="PF01656"/>
    </source>
</evidence>
<dbReference type="PANTHER" id="PTHR13696">
    <property type="entry name" value="P-LOOP CONTAINING NUCLEOSIDE TRIPHOSPHATE HYDROLASE"/>
    <property type="match status" value="1"/>
</dbReference>
<dbReference type="STRING" id="342108.amb0547"/>
<dbReference type="EMBL" id="AP007255">
    <property type="protein sequence ID" value="BAE49351.1"/>
    <property type="molecule type" value="Genomic_DNA"/>
</dbReference>
<dbReference type="InterPro" id="IPR002586">
    <property type="entry name" value="CobQ/CobB/MinD/ParA_Nub-bd_dom"/>
</dbReference>
<keyword evidence="3" id="KW-1185">Reference proteome</keyword>
<dbReference type="InterPro" id="IPR027417">
    <property type="entry name" value="P-loop_NTPase"/>
</dbReference>
<dbReference type="Proteomes" id="UP000007058">
    <property type="component" value="Chromosome"/>
</dbReference>
<evidence type="ECO:0000313" key="3">
    <source>
        <dbReference type="Proteomes" id="UP000007058"/>
    </source>
</evidence>
<accession>Q2W9X4</accession>
<dbReference type="Gene3D" id="3.40.50.300">
    <property type="entry name" value="P-loop containing nucleotide triphosphate hydrolases"/>
    <property type="match status" value="1"/>
</dbReference>
<dbReference type="Pfam" id="PF01656">
    <property type="entry name" value="CbiA"/>
    <property type="match status" value="1"/>
</dbReference>
<evidence type="ECO:0000313" key="2">
    <source>
        <dbReference type="EMBL" id="BAE49351.1"/>
    </source>
</evidence>
<sequence length="220" mass="23388">MIGFARVKGGAFGMRTVLVGNIKGGCGKTTLATHIAAAFAAQGLVTAIGDCDRQRSSLNWLRRRPATLPAITGLDWSKDVGSPPKGLDRLVIDAPAAMHHKDVEDLIDISEVVVVPVLPGAFDEDATAHFLERLAKVKAVRKNKRVVAVVGNRLRPGTKASDHLDGFFGGLGFPVVARLRDSQVYTAVAAAGSTVIEANDRRSKSYAAEWAPLLALIEGR</sequence>
<dbReference type="AlphaFoldDB" id="Q2W9X4"/>
<feature type="domain" description="CobQ/CobB/MinD/ParA nucleotide binding" evidence="1">
    <location>
        <begin position="18"/>
        <end position="164"/>
    </location>
</feature>
<gene>
    <name evidence="2" type="ordered locus">amb0547</name>
</gene>
<dbReference type="HOGENOM" id="CLU_037612_5_0_5"/>
<organism evidence="2 3">
    <name type="scientific">Paramagnetospirillum magneticum (strain ATCC 700264 / AMB-1)</name>
    <name type="common">Magnetospirillum magneticum</name>
    <dbReference type="NCBI Taxonomy" id="342108"/>
    <lineage>
        <taxon>Bacteria</taxon>
        <taxon>Pseudomonadati</taxon>
        <taxon>Pseudomonadota</taxon>
        <taxon>Alphaproteobacteria</taxon>
        <taxon>Rhodospirillales</taxon>
        <taxon>Magnetospirillaceae</taxon>
        <taxon>Paramagnetospirillum</taxon>
    </lineage>
</organism>
<dbReference type="InterPro" id="IPR050678">
    <property type="entry name" value="DNA_Partitioning_ATPase"/>
</dbReference>
<protein>
    <submittedName>
        <fullName evidence="2">ATPase involved in chromosome partitioning</fullName>
    </submittedName>
</protein>
<dbReference type="SUPFAM" id="SSF52540">
    <property type="entry name" value="P-loop containing nucleoside triphosphate hydrolases"/>
    <property type="match status" value="1"/>
</dbReference>
<reference evidence="2 3" key="1">
    <citation type="journal article" date="2005" name="DNA Res.">
        <title>Complete genome sequence of the facultative anaerobic magnetotactic bacterium Magnetospirillum sp. strain AMB-1.</title>
        <authorList>
            <person name="Matsunaga T."/>
            <person name="Okamura Y."/>
            <person name="Fukuda Y."/>
            <person name="Wahyudi A.T."/>
            <person name="Murase Y."/>
            <person name="Takeyama H."/>
        </authorList>
    </citation>
    <scope>NUCLEOTIDE SEQUENCE [LARGE SCALE GENOMIC DNA]</scope>
    <source>
        <strain evidence="3">ATCC 700264 / AMB-1</strain>
    </source>
</reference>
<dbReference type="KEGG" id="mag:amb0547"/>
<proteinExistence type="predicted"/>